<evidence type="ECO:0000313" key="2">
    <source>
        <dbReference type="EMBL" id="MTW25784.1"/>
    </source>
</evidence>
<protein>
    <submittedName>
        <fullName evidence="2">Uncharacterized protein</fullName>
    </submittedName>
</protein>
<dbReference type="EMBL" id="WNHS01000639">
    <property type="protein sequence ID" value="MTW25784.1"/>
    <property type="molecule type" value="Genomic_DNA"/>
</dbReference>
<proteinExistence type="predicted"/>
<accession>A0A6G2DYP1</accession>
<evidence type="ECO:0000313" key="3">
    <source>
        <dbReference type="Proteomes" id="UP000490982"/>
    </source>
</evidence>
<feature type="non-terminal residue" evidence="2">
    <location>
        <position position="77"/>
    </location>
</feature>
<reference evidence="2 3" key="1">
    <citation type="submission" date="2019-11" db="EMBL/GenBank/DDBJ databases">
        <title>Growth characteristics of pneumococcus vary with the chemical composition of the capsule and with environmental conditions.</title>
        <authorList>
            <person name="Tothpal A."/>
            <person name="Desobry K."/>
            <person name="Joshi S."/>
            <person name="Wyllie A.L."/>
            <person name="Weinberger D.M."/>
        </authorList>
    </citation>
    <scope>NUCLEOTIDE SEQUENCE [LARGE SCALE GENOMIC DNA]</scope>
    <source>
        <strain evidence="3">pnumococcus23A</strain>
    </source>
</reference>
<organism evidence="2 3">
    <name type="scientific">Streptococcus pneumoniae</name>
    <dbReference type="NCBI Taxonomy" id="1313"/>
    <lineage>
        <taxon>Bacteria</taxon>
        <taxon>Bacillati</taxon>
        <taxon>Bacillota</taxon>
        <taxon>Bacilli</taxon>
        <taxon>Lactobacillales</taxon>
        <taxon>Streptococcaceae</taxon>
        <taxon>Streptococcus</taxon>
    </lineage>
</organism>
<dbReference type="RefSeq" id="WP_155459756.1">
    <property type="nucleotide sequence ID" value="NZ_WNHS01000639.1"/>
</dbReference>
<name>A0A6G2DYP1_STREE</name>
<feature type="region of interest" description="Disordered" evidence="1">
    <location>
        <begin position="1"/>
        <end position="22"/>
    </location>
</feature>
<dbReference type="Proteomes" id="UP000490982">
    <property type="component" value="Unassembled WGS sequence"/>
</dbReference>
<evidence type="ECO:0000256" key="1">
    <source>
        <dbReference type="SAM" id="MobiDB-lite"/>
    </source>
</evidence>
<sequence>MVDDGKVSNKTAAGIAQGAQDRQISDQDVLRSVISGTNAIKKALDDLRRISVVTKARGAAPAEMVYQFAKALTDYSA</sequence>
<comment type="caution">
    <text evidence="2">The sequence shown here is derived from an EMBL/GenBank/DDBJ whole genome shotgun (WGS) entry which is preliminary data.</text>
</comment>
<dbReference type="AlphaFoldDB" id="A0A6G2DYP1"/>
<gene>
    <name evidence="2" type="ORF">GM537_13475</name>
</gene>